<protein>
    <recommendedName>
        <fullName evidence="11">HAT C-terminal dimerisation domain-containing protein</fullName>
    </recommendedName>
</protein>
<evidence type="ECO:0000259" key="7">
    <source>
        <dbReference type="Pfam" id="PF05699"/>
    </source>
</evidence>
<dbReference type="GO" id="GO:0005634">
    <property type="term" value="C:nucleus"/>
    <property type="evidence" value="ECO:0007669"/>
    <property type="project" value="UniProtKB-SubCell"/>
</dbReference>
<evidence type="ECO:0000256" key="1">
    <source>
        <dbReference type="ARBA" id="ARBA00004123"/>
    </source>
</evidence>
<keyword evidence="4" id="KW-0862">Zinc</keyword>
<evidence type="ECO:0000256" key="6">
    <source>
        <dbReference type="SAM" id="MobiDB-lite"/>
    </source>
</evidence>
<dbReference type="EMBL" id="CAJOBD010002802">
    <property type="protein sequence ID" value="CAF3909196.1"/>
    <property type="molecule type" value="Genomic_DNA"/>
</dbReference>
<keyword evidence="3" id="KW-0863">Zinc-finger</keyword>
<name>A0A819I5R4_9BILA</name>
<keyword evidence="5" id="KW-0539">Nucleus</keyword>
<dbReference type="Pfam" id="PF05699">
    <property type="entry name" value="Dimer_Tnp_hAT"/>
    <property type="match status" value="1"/>
</dbReference>
<evidence type="ECO:0008006" key="11">
    <source>
        <dbReference type="Google" id="ProtNLM"/>
    </source>
</evidence>
<comment type="subcellular location">
    <subcellularLocation>
        <location evidence="1">Nucleus</location>
    </subcellularLocation>
</comment>
<dbReference type="InterPro" id="IPR008906">
    <property type="entry name" value="HATC_C_dom"/>
</dbReference>
<dbReference type="Proteomes" id="UP000663836">
    <property type="component" value="Unassembled WGS sequence"/>
</dbReference>
<dbReference type="PANTHER" id="PTHR46481:SF10">
    <property type="entry name" value="ZINC FINGER BED DOMAIN-CONTAINING PROTEIN 39"/>
    <property type="match status" value="1"/>
</dbReference>
<evidence type="ECO:0000256" key="5">
    <source>
        <dbReference type="ARBA" id="ARBA00023242"/>
    </source>
</evidence>
<evidence type="ECO:0000256" key="3">
    <source>
        <dbReference type="ARBA" id="ARBA00022771"/>
    </source>
</evidence>
<feature type="region of interest" description="Disordered" evidence="6">
    <location>
        <begin position="325"/>
        <end position="349"/>
    </location>
</feature>
<feature type="compositionally biased region" description="Acidic residues" evidence="6">
    <location>
        <begin position="333"/>
        <end position="345"/>
    </location>
</feature>
<dbReference type="AlphaFoldDB" id="A0A819I5R4"/>
<dbReference type="SUPFAM" id="SSF53098">
    <property type="entry name" value="Ribonuclease H-like"/>
    <property type="match status" value="1"/>
</dbReference>
<dbReference type="GO" id="GO:0008270">
    <property type="term" value="F:zinc ion binding"/>
    <property type="evidence" value="ECO:0007669"/>
    <property type="project" value="UniProtKB-KW"/>
</dbReference>
<comment type="caution">
    <text evidence="9">The sequence shown here is derived from an EMBL/GenBank/DDBJ whole genome shotgun (WGS) entry which is preliminary data.</text>
</comment>
<evidence type="ECO:0000256" key="2">
    <source>
        <dbReference type="ARBA" id="ARBA00022723"/>
    </source>
</evidence>
<evidence type="ECO:0000256" key="4">
    <source>
        <dbReference type="ARBA" id="ARBA00022833"/>
    </source>
</evidence>
<evidence type="ECO:0000313" key="9">
    <source>
        <dbReference type="EMBL" id="CAF3909196.1"/>
    </source>
</evidence>
<dbReference type="Pfam" id="PF10683">
    <property type="entry name" value="DBD_Tnp_Hermes"/>
    <property type="match status" value="1"/>
</dbReference>
<proteinExistence type="predicted"/>
<evidence type="ECO:0000259" key="8">
    <source>
        <dbReference type="Pfam" id="PF10683"/>
    </source>
</evidence>
<gene>
    <name evidence="9" type="ORF">JBS370_LOCUS21304</name>
</gene>
<organism evidence="9 10">
    <name type="scientific">Rotaria sordida</name>
    <dbReference type="NCBI Taxonomy" id="392033"/>
    <lineage>
        <taxon>Eukaryota</taxon>
        <taxon>Metazoa</taxon>
        <taxon>Spiralia</taxon>
        <taxon>Gnathifera</taxon>
        <taxon>Rotifera</taxon>
        <taxon>Eurotatoria</taxon>
        <taxon>Bdelloidea</taxon>
        <taxon>Philodinida</taxon>
        <taxon>Philodinidae</taxon>
        <taxon>Rotaria</taxon>
    </lineage>
</organism>
<accession>A0A819I5R4</accession>
<reference evidence="9" key="1">
    <citation type="submission" date="2021-02" db="EMBL/GenBank/DDBJ databases">
        <authorList>
            <person name="Nowell W R."/>
        </authorList>
    </citation>
    <scope>NUCLEOTIDE SEQUENCE</scope>
</reference>
<sequence length="788" mass="89640">MNSKENSSSLLEPNFDSTSSLDVTEASNSNISSNSSSINTNSFDCRKIKYLLLNQQQKFKIIENESRSHAEWWRSFGFPAQLNENKKFERIIGYISCFKCMHTQAYNSLSGTKRFTQHANKCFPSSTSSSISISSLSSTQTTLNQMGFKKSMQFSENDVKTVKKLCAEWICSDIRPFSIVDDPGFRNVAQECIRLGATFGNVDVNNVFRGEKTISRHIICVADELRDQVKDMLSMPLKEAVTVTFVTDGYSYQSIDLFCRQFHFKKKTAELTLNTLCKHLESFGIVSLANININTKKKKKTNSGNVLTDTTAVSLVMSIKAPVDITSPHESSSDETESSTDDDNNVETALPVTQRKIKKKLKKPISCKNELQISTKKITVDQIPPSAKRVLGTLNQCKRIVKYIKKAGINNDIKEGGGVTLHQSTIVRWLSMSNLLESILKSFTTTKRLLFARQKQALTTDLDEITIKQLVLVLKPFKHTMTLIQTGNIPSLHLVLLSTITLKETLSSYKSLINYKKCYCNTNENKKDNNKLDEDEDFELEGIKWFRERLLELLDDMVVLDIRHYCATMLHPKYRSLKSCSKEERLQCQQYIREQLKIINNMSTPAASEDRSEPAQKKLKLAADLFGRFEDDNSYDIEVNEDEEAGYTSDEYVFNKNKPDELDKYLAMQIDKALLTNNPLDFWKVHAKTFPLLSKLAKMIHSIPATSTGVERQFSRAGKTDESMYTINLTNNQTTTLADSSLLLLLLSPYDDSPLLDLLFNITTKRKYEDKHSYVYEQINTTPKSEIF</sequence>
<dbReference type="GO" id="GO:0046983">
    <property type="term" value="F:protein dimerization activity"/>
    <property type="evidence" value="ECO:0007669"/>
    <property type="project" value="InterPro"/>
</dbReference>
<keyword evidence="2" id="KW-0479">Metal-binding</keyword>
<dbReference type="InterPro" id="IPR052035">
    <property type="entry name" value="ZnF_BED_domain_contain"/>
</dbReference>
<dbReference type="Gene3D" id="1.10.10.1070">
    <property type="entry name" value="Zinc finger, BED domain-containing"/>
    <property type="match status" value="1"/>
</dbReference>
<dbReference type="PANTHER" id="PTHR46481">
    <property type="entry name" value="ZINC FINGER BED DOMAIN-CONTAINING PROTEIN 4"/>
    <property type="match status" value="1"/>
</dbReference>
<feature type="domain" description="HAT C-terminal dimerisation" evidence="7">
    <location>
        <begin position="661"/>
        <end position="720"/>
    </location>
</feature>
<feature type="domain" description="Hermes trasposase DNA-binding" evidence="8">
    <location>
        <begin position="155"/>
        <end position="207"/>
    </location>
</feature>
<dbReference type="InterPro" id="IPR018473">
    <property type="entry name" value="Hermes_transposase_DNA-db"/>
</dbReference>
<evidence type="ECO:0000313" key="10">
    <source>
        <dbReference type="Proteomes" id="UP000663836"/>
    </source>
</evidence>
<dbReference type="InterPro" id="IPR012337">
    <property type="entry name" value="RNaseH-like_sf"/>
</dbReference>